<sequence length="388" mass="42840">MTNNLQGKKIGVFASGGLTAWTVAKYAKEKGADVSIYWADVGQYDEPKIGLFFAEMETLGIDVFKLDLQKQVAIFAADMLKFNACYEGGYWNSTGALRYILVKNISNMMKLHKLDCYSHGCVGGGNDQKRFSQYSKAFIPEIEEYLAWKDAEFVARFKNRHDMVAYLINAEVSPALVGKDTESTDSCLIGTSYESTVLETLDFDYSDTPALMSVAPWKVTTESTQASIRYVAGKAVAINELPVSELQALRSANEIGGGNGISLRAVIENRVQDTKCRGVYESPGMDLLAVGLQSLRQVYFSKEQGIAFSKLSTQAGQFIYRGQYTTEQAQNIVSELETLTSTLSGTVTLKLYRGNILCIKVCELEQAAHDLHQRRFADGGHVWSNADA</sequence>
<dbReference type="GO" id="GO:0005737">
    <property type="term" value="C:cytoplasm"/>
    <property type="evidence" value="ECO:0007669"/>
    <property type="project" value="TreeGrafter"/>
</dbReference>
<keyword evidence="5" id="KW-0028">Amino-acid biosynthesis</keyword>
<evidence type="ECO:0000256" key="2">
    <source>
        <dbReference type="ARBA" id="ARBA00012286"/>
    </source>
</evidence>
<organism evidence="10 11">
    <name type="scientific">Enterovibrio norvegicus</name>
    <dbReference type="NCBI Taxonomy" id="188144"/>
    <lineage>
        <taxon>Bacteria</taxon>
        <taxon>Pseudomonadati</taxon>
        <taxon>Pseudomonadota</taxon>
        <taxon>Gammaproteobacteria</taxon>
        <taxon>Vibrionales</taxon>
        <taxon>Vibrionaceae</taxon>
        <taxon>Enterovibrio</taxon>
    </lineage>
</organism>
<dbReference type="EC" id="6.3.4.5" evidence="2"/>
<evidence type="ECO:0000259" key="8">
    <source>
        <dbReference type="Pfam" id="PF00764"/>
    </source>
</evidence>
<protein>
    <recommendedName>
        <fullName evidence="2">argininosuccinate synthase</fullName>
        <ecNumber evidence="2">6.3.4.5</ecNumber>
    </recommendedName>
</protein>
<accession>A0A2N7L8R1</accession>
<dbReference type="GO" id="GO:0000050">
    <property type="term" value="P:urea cycle"/>
    <property type="evidence" value="ECO:0007669"/>
    <property type="project" value="TreeGrafter"/>
</dbReference>
<dbReference type="InterPro" id="IPR048268">
    <property type="entry name" value="Arginosuc_syn_C"/>
</dbReference>
<evidence type="ECO:0000256" key="1">
    <source>
        <dbReference type="ARBA" id="ARBA00004967"/>
    </source>
</evidence>
<dbReference type="Proteomes" id="UP000235387">
    <property type="component" value="Unassembled WGS sequence"/>
</dbReference>
<keyword evidence="3" id="KW-0055">Arginine biosynthesis</keyword>
<evidence type="ECO:0000256" key="4">
    <source>
        <dbReference type="ARBA" id="ARBA00022598"/>
    </source>
</evidence>
<dbReference type="UniPathway" id="UPA00068">
    <property type="reaction ID" value="UER00113"/>
</dbReference>
<dbReference type="Gene3D" id="3.40.50.620">
    <property type="entry name" value="HUPs"/>
    <property type="match status" value="1"/>
</dbReference>
<dbReference type="InterPro" id="IPR048267">
    <property type="entry name" value="Arginosuc_syn_N"/>
</dbReference>
<dbReference type="SUPFAM" id="SSF69864">
    <property type="entry name" value="Argininosuccinate synthetase, C-terminal domain"/>
    <property type="match status" value="1"/>
</dbReference>
<evidence type="ECO:0000256" key="7">
    <source>
        <dbReference type="ARBA" id="ARBA00022840"/>
    </source>
</evidence>
<evidence type="ECO:0000313" key="10">
    <source>
        <dbReference type="EMBL" id="PMN90673.1"/>
    </source>
</evidence>
<dbReference type="GO" id="GO:0004055">
    <property type="term" value="F:argininosuccinate synthase activity"/>
    <property type="evidence" value="ECO:0007669"/>
    <property type="project" value="UniProtKB-EC"/>
</dbReference>
<dbReference type="SUPFAM" id="SSF52402">
    <property type="entry name" value="Adenine nucleotide alpha hydrolases-like"/>
    <property type="match status" value="1"/>
</dbReference>
<dbReference type="AlphaFoldDB" id="A0A2N7L8R1"/>
<dbReference type="EMBL" id="MDAL01000027">
    <property type="protein sequence ID" value="PMN90673.1"/>
    <property type="molecule type" value="Genomic_DNA"/>
</dbReference>
<dbReference type="Pfam" id="PF00764">
    <property type="entry name" value="Arginosuc_synth"/>
    <property type="match status" value="1"/>
</dbReference>
<dbReference type="PANTHER" id="PTHR11587">
    <property type="entry name" value="ARGININOSUCCINATE SYNTHASE"/>
    <property type="match status" value="1"/>
</dbReference>
<dbReference type="GO" id="GO:0005524">
    <property type="term" value="F:ATP binding"/>
    <property type="evidence" value="ECO:0007669"/>
    <property type="project" value="UniProtKB-KW"/>
</dbReference>
<feature type="domain" description="Arginosuccinate synthase-like N-terminal" evidence="8">
    <location>
        <begin position="15"/>
        <end position="151"/>
    </location>
</feature>
<dbReference type="InterPro" id="IPR014729">
    <property type="entry name" value="Rossmann-like_a/b/a_fold"/>
</dbReference>
<dbReference type="RefSeq" id="WP_102391286.1">
    <property type="nucleotide sequence ID" value="NZ_MDAL01000027.1"/>
</dbReference>
<dbReference type="GO" id="GO:0006526">
    <property type="term" value="P:L-arginine biosynthetic process"/>
    <property type="evidence" value="ECO:0007669"/>
    <property type="project" value="UniProtKB-UniPathway"/>
</dbReference>
<dbReference type="InterPro" id="IPR024074">
    <property type="entry name" value="AS_cat/multimer_dom_body"/>
</dbReference>
<comment type="pathway">
    <text evidence="1">Amino-acid biosynthesis; L-arginine biosynthesis; L-arginine from L-ornithine and carbamoyl phosphate: step 2/3.</text>
</comment>
<dbReference type="GO" id="GO:0000053">
    <property type="term" value="P:argininosuccinate metabolic process"/>
    <property type="evidence" value="ECO:0007669"/>
    <property type="project" value="TreeGrafter"/>
</dbReference>
<feature type="domain" description="Arginosuccinate synthase C-terminal" evidence="9">
    <location>
        <begin position="183"/>
        <end position="357"/>
    </location>
</feature>
<evidence type="ECO:0000313" key="11">
    <source>
        <dbReference type="Proteomes" id="UP000235387"/>
    </source>
</evidence>
<evidence type="ECO:0000259" key="9">
    <source>
        <dbReference type="Pfam" id="PF20979"/>
    </source>
</evidence>
<name>A0A2N7L8R1_9GAMM</name>
<evidence type="ECO:0000256" key="3">
    <source>
        <dbReference type="ARBA" id="ARBA00022571"/>
    </source>
</evidence>
<keyword evidence="7" id="KW-0067">ATP-binding</keyword>
<evidence type="ECO:0000256" key="6">
    <source>
        <dbReference type="ARBA" id="ARBA00022741"/>
    </source>
</evidence>
<dbReference type="Pfam" id="PF20979">
    <property type="entry name" value="Arginosuc_syn_C"/>
    <property type="match status" value="1"/>
</dbReference>
<dbReference type="InterPro" id="IPR001518">
    <property type="entry name" value="Arginosuc_synth"/>
</dbReference>
<dbReference type="PANTHER" id="PTHR11587:SF2">
    <property type="entry name" value="ARGININOSUCCINATE SYNTHASE"/>
    <property type="match status" value="1"/>
</dbReference>
<reference evidence="11" key="1">
    <citation type="submission" date="2016-07" db="EMBL/GenBank/DDBJ databases">
        <title>Nontailed viruses are major unrecognized killers of bacteria in the ocean.</title>
        <authorList>
            <person name="Kauffman K."/>
            <person name="Hussain F."/>
            <person name="Yang J."/>
            <person name="Arevalo P."/>
            <person name="Brown J."/>
            <person name="Cutler M."/>
            <person name="Kelly L."/>
            <person name="Polz M.F."/>
        </authorList>
    </citation>
    <scope>NUCLEOTIDE SEQUENCE [LARGE SCALE GENOMIC DNA]</scope>
    <source>
        <strain evidence="11">10N.261.45.A10</strain>
    </source>
</reference>
<proteinExistence type="predicted"/>
<dbReference type="Gene3D" id="3.90.1260.10">
    <property type="entry name" value="Argininosuccinate synthetase, chain A, domain 2"/>
    <property type="match status" value="1"/>
</dbReference>
<comment type="caution">
    <text evidence="10">The sequence shown here is derived from an EMBL/GenBank/DDBJ whole genome shotgun (WGS) entry which is preliminary data.</text>
</comment>
<keyword evidence="4" id="KW-0436">Ligase</keyword>
<evidence type="ECO:0000256" key="5">
    <source>
        <dbReference type="ARBA" id="ARBA00022605"/>
    </source>
</evidence>
<keyword evidence="6" id="KW-0547">Nucleotide-binding</keyword>
<gene>
    <name evidence="10" type="ORF">BCT23_04085</name>
</gene>